<dbReference type="SUPFAM" id="SSF88713">
    <property type="entry name" value="Glycoside hydrolase/deacetylase"/>
    <property type="match status" value="1"/>
</dbReference>
<dbReference type="AlphaFoldDB" id="A0AAE0NB87"/>
<dbReference type="InterPro" id="IPR011330">
    <property type="entry name" value="Glyco_hydro/deAcase_b/a-brl"/>
</dbReference>
<protein>
    <recommendedName>
        <fullName evidence="1">NodB homology domain-containing protein</fullName>
    </recommendedName>
</protein>
<dbReference type="Pfam" id="PF01522">
    <property type="entry name" value="Polysacc_deac_1"/>
    <property type="match status" value="1"/>
</dbReference>
<dbReference type="InterPro" id="IPR002509">
    <property type="entry name" value="NODB_dom"/>
</dbReference>
<dbReference type="GO" id="GO:0016810">
    <property type="term" value="F:hydrolase activity, acting on carbon-nitrogen (but not peptide) bonds"/>
    <property type="evidence" value="ECO:0007669"/>
    <property type="project" value="InterPro"/>
</dbReference>
<dbReference type="PANTHER" id="PTHR47561:SF1">
    <property type="entry name" value="POLYSACCHARIDE DEACETYLASE FAMILY PROTEIN (AFU_ORTHOLOGUE AFUA_6G05030)"/>
    <property type="match status" value="1"/>
</dbReference>
<feature type="domain" description="NodB homology" evidence="1">
    <location>
        <begin position="51"/>
        <end position="157"/>
    </location>
</feature>
<sequence length="290" mass="32042">MNKQMASDPPPSRWPNGARAAISFTMDNLGEAQDVHKGTWRGPVGTHPSVREQLPRMLALLSQHGVRATYFAEAWSLAVYPDAVAELRRRGHEVAWHGYQHETWSSLSAADEARSFERSFAAAAAAGIDAYEGFRPPGGTVPDAGRTYALLARHGVRYASPLADDDKGRFGVLDGLEGVVVLPFEWRAVDAFYYMDKFAGIRRAHGAPEAVLPPAEFRAFLLAKIDGVVRDNSFMSILFHPFLQTSEEKLALMDEVLARISADPDIWCAPCNQVARWVAEHPDLFPPEKS</sequence>
<evidence type="ECO:0000313" key="2">
    <source>
        <dbReference type="EMBL" id="KAK3377055.1"/>
    </source>
</evidence>
<dbReference type="PANTHER" id="PTHR47561">
    <property type="entry name" value="POLYSACCHARIDE DEACETYLASE FAMILY PROTEIN (AFU_ORTHOLOGUE AFUA_6G05030)"/>
    <property type="match status" value="1"/>
</dbReference>
<evidence type="ECO:0000259" key="1">
    <source>
        <dbReference type="Pfam" id="PF01522"/>
    </source>
</evidence>
<comment type="caution">
    <text evidence="2">The sequence shown here is derived from an EMBL/GenBank/DDBJ whole genome shotgun (WGS) entry which is preliminary data.</text>
</comment>
<name>A0AAE0NB87_9PEZI</name>
<dbReference type="EMBL" id="JAULSN010000003">
    <property type="protein sequence ID" value="KAK3377055.1"/>
    <property type="molecule type" value="Genomic_DNA"/>
</dbReference>
<gene>
    <name evidence="2" type="ORF">B0T24DRAFT_620382</name>
</gene>
<dbReference type="GO" id="GO:0005975">
    <property type="term" value="P:carbohydrate metabolic process"/>
    <property type="evidence" value="ECO:0007669"/>
    <property type="project" value="InterPro"/>
</dbReference>
<dbReference type="Proteomes" id="UP001287356">
    <property type="component" value="Unassembled WGS sequence"/>
</dbReference>
<reference evidence="2" key="2">
    <citation type="submission" date="2023-06" db="EMBL/GenBank/DDBJ databases">
        <authorList>
            <consortium name="Lawrence Berkeley National Laboratory"/>
            <person name="Haridas S."/>
            <person name="Hensen N."/>
            <person name="Bonometti L."/>
            <person name="Westerberg I."/>
            <person name="Brannstrom I.O."/>
            <person name="Guillou S."/>
            <person name="Cros-Aarteil S."/>
            <person name="Calhoun S."/>
            <person name="Kuo A."/>
            <person name="Mondo S."/>
            <person name="Pangilinan J."/>
            <person name="Riley R."/>
            <person name="Labutti K."/>
            <person name="Andreopoulos B."/>
            <person name="Lipzen A."/>
            <person name="Chen C."/>
            <person name="Yanf M."/>
            <person name="Daum C."/>
            <person name="Ng V."/>
            <person name="Clum A."/>
            <person name="Steindorff A."/>
            <person name="Ohm R."/>
            <person name="Martin F."/>
            <person name="Silar P."/>
            <person name="Natvig D."/>
            <person name="Lalanne C."/>
            <person name="Gautier V."/>
            <person name="Ament-Velasquez S.L."/>
            <person name="Kruys A."/>
            <person name="Hutchinson M.I."/>
            <person name="Powell A.J."/>
            <person name="Barry K."/>
            <person name="Miller A.N."/>
            <person name="Grigoriev I.V."/>
            <person name="Debuchy R."/>
            <person name="Gladieux P."/>
            <person name="Thoren M.H."/>
            <person name="Johannesson H."/>
        </authorList>
    </citation>
    <scope>NUCLEOTIDE SEQUENCE</scope>
    <source>
        <strain evidence="2">CBS 958.72</strain>
    </source>
</reference>
<proteinExistence type="predicted"/>
<reference evidence="2" key="1">
    <citation type="journal article" date="2023" name="Mol. Phylogenet. Evol.">
        <title>Genome-scale phylogeny and comparative genomics of the fungal order Sordariales.</title>
        <authorList>
            <person name="Hensen N."/>
            <person name="Bonometti L."/>
            <person name="Westerberg I."/>
            <person name="Brannstrom I.O."/>
            <person name="Guillou S."/>
            <person name="Cros-Aarteil S."/>
            <person name="Calhoun S."/>
            <person name="Haridas S."/>
            <person name="Kuo A."/>
            <person name="Mondo S."/>
            <person name="Pangilinan J."/>
            <person name="Riley R."/>
            <person name="LaButti K."/>
            <person name="Andreopoulos B."/>
            <person name="Lipzen A."/>
            <person name="Chen C."/>
            <person name="Yan M."/>
            <person name="Daum C."/>
            <person name="Ng V."/>
            <person name="Clum A."/>
            <person name="Steindorff A."/>
            <person name="Ohm R.A."/>
            <person name="Martin F."/>
            <person name="Silar P."/>
            <person name="Natvig D.O."/>
            <person name="Lalanne C."/>
            <person name="Gautier V."/>
            <person name="Ament-Velasquez S.L."/>
            <person name="Kruys A."/>
            <person name="Hutchinson M.I."/>
            <person name="Powell A.J."/>
            <person name="Barry K."/>
            <person name="Miller A.N."/>
            <person name="Grigoriev I.V."/>
            <person name="Debuchy R."/>
            <person name="Gladieux P."/>
            <person name="Hiltunen Thoren M."/>
            <person name="Johannesson H."/>
        </authorList>
    </citation>
    <scope>NUCLEOTIDE SEQUENCE</scope>
    <source>
        <strain evidence="2">CBS 958.72</strain>
    </source>
</reference>
<keyword evidence="3" id="KW-1185">Reference proteome</keyword>
<dbReference type="Gene3D" id="3.20.20.370">
    <property type="entry name" value="Glycoside hydrolase/deacetylase"/>
    <property type="match status" value="1"/>
</dbReference>
<evidence type="ECO:0000313" key="3">
    <source>
        <dbReference type="Proteomes" id="UP001287356"/>
    </source>
</evidence>
<organism evidence="2 3">
    <name type="scientific">Lasiosphaeria ovina</name>
    <dbReference type="NCBI Taxonomy" id="92902"/>
    <lineage>
        <taxon>Eukaryota</taxon>
        <taxon>Fungi</taxon>
        <taxon>Dikarya</taxon>
        <taxon>Ascomycota</taxon>
        <taxon>Pezizomycotina</taxon>
        <taxon>Sordariomycetes</taxon>
        <taxon>Sordariomycetidae</taxon>
        <taxon>Sordariales</taxon>
        <taxon>Lasiosphaeriaceae</taxon>
        <taxon>Lasiosphaeria</taxon>
    </lineage>
</organism>
<accession>A0AAE0NB87</accession>